<feature type="transmembrane region" description="Helical" evidence="2">
    <location>
        <begin position="58"/>
        <end position="76"/>
    </location>
</feature>
<keyword evidence="2" id="KW-0472">Membrane</keyword>
<evidence type="ECO:0000313" key="3">
    <source>
        <dbReference type="EMBL" id="QHU19383.1"/>
    </source>
</evidence>
<reference evidence="3" key="1">
    <citation type="journal article" date="2020" name="Nature">
        <title>Giant virus diversity and host interactions through global metagenomics.</title>
        <authorList>
            <person name="Schulz F."/>
            <person name="Roux S."/>
            <person name="Paez-Espino D."/>
            <person name="Jungbluth S."/>
            <person name="Walsh D.A."/>
            <person name="Denef V.J."/>
            <person name="McMahon K.D."/>
            <person name="Konstantinidis K.T."/>
            <person name="Eloe-Fadrosh E.A."/>
            <person name="Kyrpides N.C."/>
            <person name="Woyke T."/>
        </authorList>
    </citation>
    <scope>NUCLEOTIDE SEQUENCE</scope>
    <source>
        <strain evidence="3">GVMAG-S-3300013014-104</strain>
    </source>
</reference>
<keyword evidence="2" id="KW-1133">Transmembrane helix</keyword>
<sequence length="395" mass="46205">MECNKDAMEIINFNNFNDEIKKYNDETNKEFKAFFSKCETKDTILKGGAPRNTKLNKYFFIILRCLIFSVFTNEIFRELIFILPPYLVNQISIAFISLLKYIVINRCAAQIPILNDMCPAYKDLLIEFLNNLEIILIKLAPILKYGLGTIINSFAVRDIYNDSKIYYYLLNNPEFIDDIEYPENTEFIVNKNNYPIDFVQEINSAINGTTQTNIEGIVTSFSTHKIIPKHIKKLEYLGRTILQNQGDIVEVDKFIAIHDEYVYLNPVYTRFYINIGYLSVSYISEDQAKIELNNLLNDRTEKQKILQLLELKYNVPEQFMRNLSQTLGYGYKSTMITSPKGIINESKSSLGGKLTKSKSYKLYNELRKKSKNKKSYKLYNEVRKKSKKKTRKNRK</sequence>
<dbReference type="EMBL" id="MN740949">
    <property type="protein sequence ID" value="QHU19383.1"/>
    <property type="molecule type" value="Genomic_DNA"/>
</dbReference>
<protein>
    <submittedName>
        <fullName evidence="3">Uncharacterized protein</fullName>
    </submittedName>
</protein>
<proteinExistence type="predicted"/>
<dbReference type="AlphaFoldDB" id="A0A6C0KQ29"/>
<feature type="compositionally biased region" description="Basic residues" evidence="1">
    <location>
        <begin position="384"/>
        <end position="395"/>
    </location>
</feature>
<evidence type="ECO:0000256" key="1">
    <source>
        <dbReference type="SAM" id="MobiDB-lite"/>
    </source>
</evidence>
<organism evidence="3">
    <name type="scientific">viral metagenome</name>
    <dbReference type="NCBI Taxonomy" id="1070528"/>
    <lineage>
        <taxon>unclassified sequences</taxon>
        <taxon>metagenomes</taxon>
        <taxon>organismal metagenomes</taxon>
    </lineage>
</organism>
<keyword evidence="2" id="KW-0812">Transmembrane</keyword>
<feature type="region of interest" description="Disordered" evidence="1">
    <location>
        <begin position="370"/>
        <end position="395"/>
    </location>
</feature>
<name>A0A6C0KQ29_9ZZZZ</name>
<evidence type="ECO:0000256" key="2">
    <source>
        <dbReference type="SAM" id="Phobius"/>
    </source>
</evidence>
<accession>A0A6C0KQ29</accession>
<feature type="transmembrane region" description="Helical" evidence="2">
    <location>
        <begin position="82"/>
        <end position="103"/>
    </location>
</feature>